<accession>A0A328CZ81</accession>
<dbReference type="AlphaFoldDB" id="A0A328CZ81"/>
<dbReference type="EMBL" id="NQVE01000209">
    <property type="protein sequence ID" value="RAL38516.1"/>
    <property type="molecule type" value="Genomic_DNA"/>
</dbReference>
<dbReference type="Proteomes" id="UP000249390">
    <property type="component" value="Unassembled WGS sequence"/>
</dbReference>
<name>A0A328CZ81_9ASTE</name>
<evidence type="ECO:0000313" key="2">
    <source>
        <dbReference type="Proteomes" id="UP000249390"/>
    </source>
</evidence>
<protein>
    <submittedName>
        <fullName evidence="1">Uncharacterized protein</fullName>
    </submittedName>
</protein>
<organism evidence="1 2">
    <name type="scientific">Cuscuta australis</name>
    <dbReference type="NCBI Taxonomy" id="267555"/>
    <lineage>
        <taxon>Eukaryota</taxon>
        <taxon>Viridiplantae</taxon>
        <taxon>Streptophyta</taxon>
        <taxon>Embryophyta</taxon>
        <taxon>Tracheophyta</taxon>
        <taxon>Spermatophyta</taxon>
        <taxon>Magnoliopsida</taxon>
        <taxon>eudicotyledons</taxon>
        <taxon>Gunneridae</taxon>
        <taxon>Pentapetalae</taxon>
        <taxon>asterids</taxon>
        <taxon>lamiids</taxon>
        <taxon>Solanales</taxon>
        <taxon>Convolvulaceae</taxon>
        <taxon>Cuscuteae</taxon>
        <taxon>Cuscuta</taxon>
        <taxon>Cuscuta subgen. Grammica</taxon>
        <taxon>Cuscuta sect. Cleistogrammica</taxon>
    </lineage>
</organism>
<reference evidence="1 2" key="1">
    <citation type="submission" date="2018-06" db="EMBL/GenBank/DDBJ databases">
        <title>The Genome of Cuscuta australis (Dodder) Provides Insight into the Evolution of Plant Parasitism.</title>
        <authorList>
            <person name="Liu H."/>
        </authorList>
    </citation>
    <scope>NUCLEOTIDE SEQUENCE [LARGE SCALE GENOMIC DNA]</scope>
    <source>
        <strain evidence="2">cv. Yunnan</strain>
        <tissue evidence="1">Vines</tissue>
    </source>
</reference>
<proteinExistence type="predicted"/>
<keyword evidence="2" id="KW-1185">Reference proteome</keyword>
<evidence type="ECO:0000313" key="1">
    <source>
        <dbReference type="EMBL" id="RAL38516.1"/>
    </source>
</evidence>
<comment type="caution">
    <text evidence="1">The sequence shown here is derived from an EMBL/GenBank/DDBJ whole genome shotgun (WGS) entry which is preliminary data.</text>
</comment>
<sequence length="109" mass="12493">MAVHKLVFDWDHVDISANCIAEMEDKIIKMKHGKCRRDRLFTCAIIAASFGKVGIRMCKDGIQELQGEEYLASQFPPNPRNKEETDSESKMLPLAHNCNSIRYHTGQWV</sequence>
<gene>
    <name evidence="1" type="ORF">DM860_002494</name>
</gene>